<dbReference type="STRING" id="177413.SAMN05660859_0021"/>
<reference evidence="2" key="1">
    <citation type="submission" date="2016-10" db="EMBL/GenBank/DDBJ databases">
        <authorList>
            <person name="Varghese N."/>
            <person name="Submissions S."/>
        </authorList>
    </citation>
    <scope>NUCLEOTIDE SEQUENCE [LARGE SCALE GENOMIC DNA]</scope>
    <source>
        <strain evidence="2">CGMCC 1.1761</strain>
    </source>
</reference>
<evidence type="ECO:0000313" key="1">
    <source>
        <dbReference type="EMBL" id="SCW95412.1"/>
    </source>
</evidence>
<proteinExistence type="predicted"/>
<evidence type="ECO:0000313" key="2">
    <source>
        <dbReference type="Proteomes" id="UP000198889"/>
    </source>
</evidence>
<name>A0A1G4UP50_9HYPH</name>
<accession>A0A1G4UP50</accession>
<gene>
    <name evidence="1" type="ORF">SAMN05660859_0021</name>
</gene>
<keyword evidence="2" id="KW-1185">Reference proteome</keyword>
<dbReference type="EMBL" id="FMTP01000010">
    <property type="protein sequence ID" value="SCW95412.1"/>
    <property type="molecule type" value="Genomic_DNA"/>
</dbReference>
<dbReference type="AlphaFoldDB" id="A0A1G4UP50"/>
<dbReference type="Proteomes" id="UP000198889">
    <property type="component" value="Unassembled WGS sequence"/>
</dbReference>
<organism evidence="1 2">
    <name type="scientific">Ancylobacter rudongensis</name>
    <dbReference type="NCBI Taxonomy" id="177413"/>
    <lineage>
        <taxon>Bacteria</taxon>
        <taxon>Pseudomonadati</taxon>
        <taxon>Pseudomonadota</taxon>
        <taxon>Alphaproteobacteria</taxon>
        <taxon>Hyphomicrobiales</taxon>
        <taxon>Xanthobacteraceae</taxon>
        <taxon>Ancylobacter</taxon>
    </lineage>
</organism>
<sequence>MTNQPANALTALRPDAKKPDRVFDDGDVALILKADGSINMLTSNIDPSRLAADPATWTEADHKAALAGSRIFALSFAAGHPVLMDMLMQIANDPEIVDFDKLAQSTRPH</sequence>
<protein>
    <submittedName>
        <fullName evidence="1">Uncharacterized protein</fullName>
    </submittedName>
</protein>
<dbReference type="RefSeq" id="WP_143007091.1">
    <property type="nucleotide sequence ID" value="NZ_FMTP01000010.1"/>
</dbReference>